<evidence type="ECO:0000259" key="6">
    <source>
        <dbReference type="PROSITE" id="PS51007"/>
    </source>
</evidence>
<keyword evidence="8" id="KW-1185">Reference proteome</keyword>
<name>A0A5C5YTA4_9BACT</name>
<feature type="transmembrane region" description="Helical" evidence="5">
    <location>
        <begin position="64"/>
        <end position="87"/>
    </location>
</feature>
<dbReference type="EMBL" id="SJPO01000002">
    <property type="protein sequence ID" value="TWT78195.1"/>
    <property type="molecule type" value="Genomic_DNA"/>
</dbReference>
<dbReference type="PROSITE" id="PS51007">
    <property type="entry name" value="CYTC"/>
    <property type="match status" value="1"/>
</dbReference>
<keyword evidence="5" id="KW-1133">Transmembrane helix</keyword>
<reference evidence="7 8" key="1">
    <citation type="submission" date="2019-02" db="EMBL/GenBank/DDBJ databases">
        <title>Deep-cultivation of Planctomycetes and their phenomic and genomic characterization uncovers novel biology.</title>
        <authorList>
            <person name="Wiegand S."/>
            <person name="Jogler M."/>
            <person name="Boedeker C."/>
            <person name="Pinto D."/>
            <person name="Vollmers J."/>
            <person name="Rivas-Marin E."/>
            <person name="Kohn T."/>
            <person name="Peeters S.H."/>
            <person name="Heuer A."/>
            <person name="Rast P."/>
            <person name="Oberbeckmann S."/>
            <person name="Bunk B."/>
            <person name="Jeske O."/>
            <person name="Meyerdierks A."/>
            <person name="Storesund J.E."/>
            <person name="Kallscheuer N."/>
            <person name="Luecker S."/>
            <person name="Lage O.M."/>
            <person name="Pohl T."/>
            <person name="Merkel B.J."/>
            <person name="Hornburger P."/>
            <person name="Mueller R.-W."/>
            <person name="Bruemmer F."/>
            <person name="Labrenz M."/>
            <person name="Spormann A.M."/>
            <person name="Op Den Camp H."/>
            <person name="Overmann J."/>
            <person name="Amann R."/>
            <person name="Jetten M.S.M."/>
            <person name="Mascher T."/>
            <person name="Medema M.H."/>
            <person name="Devos D.P."/>
            <person name="Kaster A.-K."/>
            <person name="Ovreas L."/>
            <person name="Rohde M."/>
            <person name="Galperin M.Y."/>
            <person name="Jogler C."/>
        </authorList>
    </citation>
    <scope>NUCLEOTIDE SEQUENCE [LARGE SCALE GENOMIC DNA]</scope>
    <source>
        <strain evidence="7 8">Pla123a</strain>
    </source>
</reference>
<evidence type="ECO:0000256" key="4">
    <source>
        <dbReference type="PROSITE-ProRule" id="PRU00433"/>
    </source>
</evidence>
<feature type="domain" description="Cytochrome c" evidence="6">
    <location>
        <begin position="332"/>
        <end position="424"/>
    </location>
</feature>
<dbReference type="GO" id="GO:0020037">
    <property type="term" value="F:heme binding"/>
    <property type="evidence" value="ECO:0007669"/>
    <property type="project" value="InterPro"/>
</dbReference>
<keyword evidence="2 4" id="KW-0479">Metal-binding</keyword>
<evidence type="ECO:0000256" key="3">
    <source>
        <dbReference type="ARBA" id="ARBA00023004"/>
    </source>
</evidence>
<dbReference type="Gene3D" id="1.10.760.10">
    <property type="entry name" value="Cytochrome c-like domain"/>
    <property type="match status" value="1"/>
</dbReference>
<dbReference type="OrthoDB" id="9773456at2"/>
<dbReference type="InterPro" id="IPR036909">
    <property type="entry name" value="Cyt_c-like_dom_sf"/>
</dbReference>
<dbReference type="PANTHER" id="PTHR40394:SF2">
    <property type="entry name" value="QUINOL:CYTOCHROME C OXIDOREDUCTASE MEMBRANE PROTEIN"/>
    <property type="match status" value="1"/>
</dbReference>
<feature type="transmembrane region" description="Helical" evidence="5">
    <location>
        <begin position="203"/>
        <end position="225"/>
    </location>
</feature>
<feature type="transmembrane region" description="Helical" evidence="5">
    <location>
        <begin position="121"/>
        <end position="140"/>
    </location>
</feature>
<evidence type="ECO:0000313" key="8">
    <source>
        <dbReference type="Proteomes" id="UP000318478"/>
    </source>
</evidence>
<proteinExistence type="predicted"/>
<keyword evidence="5" id="KW-0472">Membrane</keyword>
<dbReference type="InterPro" id="IPR009056">
    <property type="entry name" value="Cyt_c-like_dom"/>
</dbReference>
<dbReference type="SUPFAM" id="SSF46626">
    <property type="entry name" value="Cytochrome c"/>
    <property type="match status" value="1"/>
</dbReference>
<protein>
    <recommendedName>
        <fullName evidence="6">Cytochrome c domain-containing protein</fullName>
    </recommendedName>
</protein>
<sequence length="442" mass="48715">MSDDANNTTPTEPQLLGVLAQFPDAHDLVAAARKTTDEGYRKVDGFSPFPLHGIDEALRAPKTILPWLVFCGGVTGCLVALCLQYYVNGVEFPFIYSGYQFPISAKPIFSLPANIPVTFELIILFSSLTAFFGMFALNGLPKLHNPLFRSERFSRVTNDGFFLWIDAGDDKFDETATSDWLNSIGATSVEPISEVVEGRQVPAFLLAVGAVGAAVALVPPLWVAAAAGTSTSPRLSLWWDMDYQAKFKPQTTSDLFADGRAMRKAPAGTVAWGSLQEQQDQRYFEGIEPDGVAAHRGVPAQFVSAQVEGDAPAEAPPEPNWTKDFPVEVTEELMERGRERFDIYCATCHGKAGYGEGLVTTRALSLNQGTWTRPLSLHDQAVREQPVGRIYNTITNGIRKMPGYRLQVDAEDRWAIVLYVRALQKSQHASLDEIPEELRPKR</sequence>
<dbReference type="Proteomes" id="UP000318478">
    <property type="component" value="Unassembled WGS sequence"/>
</dbReference>
<dbReference type="RefSeq" id="WP_146584463.1">
    <property type="nucleotide sequence ID" value="NZ_SJPO01000002.1"/>
</dbReference>
<dbReference type="Pfam" id="PF11821">
    <property type="entry name" value="ActD"/>
    <property type="match status" value="1"/>
</dbReference>
<evidence type="ECO:0000256" key="2">
    <source>
        <dbReference type="ARBA" id="ARBA00022723"/>
    </source>
</evidence>
<accession>A0A5C5YTA4</accession>
<dbReference type="Pfam" id="PF13442">
    <property type="entry name" value="Cytochrome_CBB3"/>
    <property type="match status" value="1"/>
</dbReference>
<gene>
    <name evidence="7" type="ORF">Pla123a_09850</name>
</gene>
<evidence type="ECO:0000256" key="5">
    <source>
        <dbReference type="SAM" id="Phobius"/>
    </source>
</evidence>
<evidence type="ECO:0000256" key="1">
    <source>
        <dbReference type="ARBA" id="ARBA00022617"/>
    </source>
</evidence>
<keyword evidence="1 4" id="KW-0349">Heme</keyword>
<dbReference type="InterPro" id="IPR021776">
    <property type="entry name" value="ActD"/>
</dbReference>
<dbReference type="GO" id="GO:0046872">
    <property type="term" value="F:metal ion binding"/>
    <property type="evidence" value="ECO:0007669"/>
    <property type="project" value="UniProtKB-KW"/>
</dbReference>
<comment type="caution">
    <text evidence="7">The sequence shown here is derived from an EMBL/GenBank/DDBJ whole genome shotgun (WGS) entry which is preliminary data.</text>
</comment>
<dbReference type="PANTHER" id="PTHR40394">
    <property type="entry name" value="LIPOPROTEIN-RELATED"/>
    <property type="match status" value="1"/>
</dbReference>
<organism evidence="7 8">
    <name type="scientific">Posidoniimonas polymericola</name>
    <dbReference type="NCBI Taxonomy" id="2528002"/>
    <lineage>
        <taxon>Bacteria</taxon>
        <taxon>Pseudomonadati</taxon>
        <taxon>Planctomycetota</taxon>
        <taxon>Planctomycetia</taxon>
        <taxon>Pirellulales</taxon>
        <taxon>Lacipirellulaceae</taxon>
        <taxon>Posidoniimonas</taxon>
    </lineage>
</organism>
<dbReference type="AlphaFoldDB" id="A0A5C5YTA4"/>
<keyword evidence="3 4" id="KW-0408">Iron</keyword>
<dbReference type="GO" id="GO:0009055">
    <property type="term" value="F:electron transfer activity"/>
    <property type="evidence" value="ECO:0007669"/>
    <property type="project" value="InterPro"/>
</dbReference>
<evidence type="ECO:0000313" key="7">
    <source>
        <dbReference type="EMBL" id="TWT78195.1"/>
    </source>
</evidence>
<keyword evidence="5" id="KW-0812">Transmembrane</keyword>